<evidence type="ECO:0000256" key="6">
    <source>
        <dbReference type="ARBA" id="ARBA00023146"/>
    </source>
</evidence>
<comment type="function">
    <text evidence="8">Catalyzes the attachment of tyrosine to tRNA(Tyr) in a two-step reaction: tyrosine is first activated by ATP to form Tyr-AMP and then transferred to the acceptor end of tRNA(Tyr).</text>
</comment>
<dbReference type="PANTHER" id="PTHR11766">
    <property type="entry name" value="TYROSYL-TRNA SYNTHETASE"/>
    <property type="match status" value="1"/>
</dbReference>
<evidence type="ECO:0000256" key="2">
    <source>
        <dbReference type="ARBA" id="ARBA00022741"/>
    </source>
</evidence>
<dbReference type="GO" id="GO:0006437">
    <property type="term" value="P:tyrosyl-tRNA aminoacylation"/>
    <property type="evidence" value="ECO:0007669"/>
    <property type="project" value="UniProtKB-UniRule"/>
</dbReference>
<dbReference type="EC" id="6.1.1.1" evidence="8"/>
<dbReference type="InterPro" id="IPR002942">
    <property type="entry name" value="S4_RNA-bd"/>
</dbReference>
<evidence type="ECO:0000256" key="7">
    <source>
        <dbReference type="ARBA" id="ARBA00048248"/>
    </source>
</evidence>
<comment type="catalytic activity">
    <reaction evidence="7 8">
        <text>tRNA(Tyr) + L-tyrosine + ATP = L-tyrosyl-tRNA(Tyr) + AMP + diphosphate + H(+)</text>
        <dbReference type="Rhea" id="RHEA:10220"/>
        <dbReference type="Rhea" id="RHEA-COMP:9706"/>
        <dbReference type="Rhea" id="RHEA-COMP:9707"/>
        <dbReference type="ChEBI" id="CHEBI:15378"/>
        <dbReference type="ChEBI" id="CHEBI:30616"/>
        <dbReference type="ChEBI" id="CHEBI:33019"/>
        <dbReference type="ChEBI" id="CHEBI:58315"/>
        <dbReference type="ChEBI" id="CHEBI:78442"/>
        <dbReference type="ChEBI" id="CHEBI:78536"/>
        <dbReference type="ChEBI" id="CHEBI:456215"/>
        <dbReference type="EC" id="6.1.1.1"/>
    </reaction>
</comment>
<dbReference type="InterPro" id="IPR014729">
    <property type="entry name" value="Rossmann-like_a/b/a_fold"/>
</dbReference>
<feature type="binding site" evidence="8">
    <location>
        <position position="223"/>
    </location>
    <ligand>
        <name>ATP</name>
        <dbReference type="ChEBI" id="CHEBI:30616"/>
    </ligand>
</feature>
<dbReference type="NCBIfam" id="TIGR00234">
    <property type="entry name" value="tyrS"/>
    <property type="match status" value="1"/>
</dbReference>
<dbReference type="Pfam" id="PF22421">
    <property type="entry name" value="SYY_C-terminal"/>
    <property type="match status" value="1"/>
</dbReference>
<keyword evidence="12" id="KW-1185">Reference proteome</keyword>
<dbReference type="eggNOG" id="COG0162">
    <property type="taxonomic scope" value="Bacteria"/>
</dbReference>
<feature type="binding site" evidence="8">
    <location>
        <position position="33"/>
    </location>
    <ligand>
        <name>L-tyrosine</name>
        <dbReference type="ChEBI" id="CHEBI:58315"/>
    </ligand>
</feature>
<dbReference type="Proteomes" id="UP000183028">
    <property type="component" value="Unassembled WGS sequence"/>
</dbReference>
<keyword evidence="3 8" id="KW-0067">ATP-binding</keyword>
<keyword evidence="5 8" id="KW-0648">Protein biosynthesis</keyword>
<dbReference type="HAMAP" id="MF_02006">
    <property type="entry name" value="Tyr_tRNA_synth_type1"/>
    <property type="match status" value="1"/>
</dbReference>
<evidence type="ECO:0000256" key="5">
    <source>
        <dbReference type="ARBA" id="ARBA00022917"/>
    </source>
</evidence>
<accession>A0A1H6T439</accession>
<evidence type="ECO:0000313" key="11">
    <source>
        <dbReference type="EMBL" id="SEI71847.1"/>
    </source>
</evidence>
<dbReference type="AlphaFoldDB" id="A0A1H6T439"/>
<dbReference type="STRING" id="322505.SAMN04487836_10850"/>
<keyword evidence="1 8" id="KW-0436">Ligase</keyword>
<keyword evidence="2 8" id="KW-0547">Nucleotide-binding</keyword>
<dbReference type="Gene3D" id="3.10.290.10">
    <property type="entry name" value="RNA-binding S4 domain"/>
    <property type="match status" value="1"/>
</dbReference>
<comment type="subunit">
    <text evidence="8">Homodimer.</text>
</comment>
<dbReference type="OrthoDB" id="9804243at2"/>
<dbReference type="InterPro" id="IPR024107">
    <property type="entry name" value="Tyr-tRNA-ligase_bac_1"/>
</dbReference>
<dbReference type="PROSITE" id="PS50889">
    <property type="entry name" value="S4"/>
    <property type="match status" value="1"/>
</dbReference>
<organism evidence="11 12">
    <name type="scientific">Sharpea azabuensis</name>
    <dbReference type="NCBI Taxonomy" id="322505"/>
    <lineage>
        <taxon>Bacteria</taxon>
        <taxon>Bacillati</taxon>
        <taxon>Bacillota</taxon>
        <taxon>Erysipelotrichia</taxon>
        <taxon>Erysipelotrichales</taxon>
        <taxon>Coprobacillaceae</taxon>
        <taxon>Sharpea</taxon>
    </lineage>
</organism>
<dbReference type="InterPro" id="IPR002305">
    <property type="entry name" value="aa-tRNA-synth_Ic"/>
</dbReference>
<dbReference type="PANTHER" id="PTHR11766:SF0">
    <property type="entry name" value="TYROSINE--TRNA LIGASE, MITOCHONDRIAL"/>
    <property type="match status" value="1"/>
</dbReference>
<evidence type="ECO:0000259" key="10">
    <source>
        <dbReference type="SMART" id="SM00363"/>
    </source>
</evidence>
<keyword evidence="6 8" id="KW-0030">Aminoacyl-tRNA synthetase</keyword>
<proteinExistence type="inferred from homology"/>
<keyword evidence="8" id="KW-0963">Cytoplasm</keyword>
<evidence type="ECO:0000256" key="9">
    <source>
        <dbReference type="PROSITE-ProRule" id="PRU00182"/>
    </source>
</evidence>
<dbReference type="PRINTS" id="PR01040">
    <property type="entry name" value="TRNASYNTHTYR"/>
</dbReference>
<dbReference type="SMART" id="SM00363">
    <property type="entry name" value="S4"/>
    <property type="match status" value="1"/>
</dbReference>
<comment type="subcellular location">
    <subcellularLocation>
        <location evidence="8">Cytoplasm</location>
    </subcellularLocation>
</comment>
<dbReference type="CDD" id="cd00165">
    <property type="entry name" value="S4"/>
    <property type="match status" value="1"/>
</dbReference>
<feature type="binding site" evidence="8">
    <location>
        <position position="164"/>
    </location>
    <ligand>
        <name>L-tyrosine</name>
        <dbReference type="ChEBI" id="CHEBI:58315"/>
    </ligand>
</feature>
<dbReference type="SUPFAM" id="SSF55174">
    <property type="entry name" value="Alpha-L RNA-binding motif"/>
    <property type="match status" value="1"/>
</dbReference>
<dbReference type="InterPro" id="IPR024088">
    <property type="entry name" value="Tyr-tRNA-ligase_bac-type"/>
</dbReference>
<dbReference type="EMBL" id="FNYK01000019">
    <property type="protein sequence ID" value="SEI71847.1"/>
    <property type="molecule type" value="Genomic_DNA"/>
</dbReference>
<evidence type="ECO:0000256" key="1">
    <source>
        <dbReference type="ARBA" id="ARBA00022598"/>
    </source>
</evidence>
<name>A0A1H6T439_9FIRM</name>
<evidence type="ECO:0000256" key="4">
    <source>
        <dbReference type="ARBA" id="ARBA00022884"/>
    </source>
</evidence>
<dbReference type="InterPro" id="IPR002307">
    <property type="entry name" value="Tyr-tRNA-ligase"/>
</dbReference>
<dbReference type="FunFam" id="1.10.240.10:FF:000001">
    <property type="entry name" value="Tyrosine--tRNA ligase"/>
    <property type="match status" value="1"/>
</dbReference>
<feature type="short sequence motif" description="'KMSKS' region" evidence="8">
    <location>
        <begin position="220"/>
        <end position="224"/>
    </location>
</feature>
<dbReference type="InterPro" id="IPR036986">
    <property type="entry name" value="S4_RNA-bd_sf"/>
</dbReference>
<dbReference type="GO" id="GO:0005829">
    <property type="term" value="C:cytosol"/>
    <property type="evidence" value="ECO:0007669"/>
    <property type="project" value="TreeGrafter"/>
</dbReference>
<dbReference type="CDD" id="cd00805">
    <property type="entry name" value="TyrRS_core"/>
    <property type="match status" value="1"/>
</dbReference>
<dbReference type="SUPFAM" id="SSF52374">
    <property type="entry name" value="Nucleotidylyl transferase"/>
    <property type="match status" value="1"/>
</dbReference>
<dbReference type="Gene3D" id="3.40.50.620">
    <property type="entry name" value="HUPs"/>
    <property type="match status" value="1"/>
</dbReference>
<feature type="domain" description="RNA-binding S4" evidence="10">
    <location>
        <begin position="342"/>
        <end position="403"/>
    </location>
</feature>
<dbReference type="GO" id="GO:0005524">
    <property type="term" value="F:ATP binding"/>
    <property type="evidence" value="ECO:0007669"/>
    <property type="project" value="UniProtKB-UniRule"/>
</dbReference>
<evidence type="ECO:0000256" key="8">
    <source>
        <dbReference type="HAMAP-Rule" id="MF_02006"/>
    </source>
</evidence>
<evidence type="ECO:0000256" key="3">
    <source>
        <dbReference type="ARBA" id="ARBA00022840"/>
    </source>
</evidence>
<dbReference type="InterPro" id="IPR054608">
    <property type="entry name" value="SYY-like_C"/>
</dbReference>
<reference evidence="12" key="1">
    <citation type="submission" date="2016-10" db="EMBL/GenBank/DDBJ databases">
        <authorList>
            <person name="Varghese N."/>
        </authorList>
    </citation>
    <scope>NUCLEOTIDE SEQUENCE [LARGE SCALE GENOMIC DNA]</scope>
    <source>
        <strain evidence="12">DSM 20406</strain>
    </source>
</reference>
<dbReference type="GO" id="GO:0003723">
    <property type="term" value="F:RNA binding"/>
    <property type="evidence" value="ECO:0007669"/>
    <property type="project" value="UniProtKB-KW"/>
</dbReference>
<dbReference type="GO" id="GO:0004831">
    <property type="term" value="F:tyrosine-tRNA ligase activity"/>
    <property type="evidence" value="ECO:0007669"/>
    <property type="project" value="UniProtKB-UniRule"/>
</dbReference>
<protein>
    <recommendedName>
        <fullName evidence="8">Tyrosine--tRNA ligase</fullName>
        <ecNumber evidence="8">6.1.1.1</ecNumber>
    </recommendedName>
    <alternativeName>
        <fullName evidence="8">Tyrosyl-tRNA synthetase</fullName>
        <shortName evidence="8">TyrRS</shortName>
    </alternativeName>
</protein>
<dbReference type="Gene3D" id="1.10.240.10">
    <property type="entry name" value="Tyrosyl-Transfer RNA Synthetase"/>
    <property type="match status" value="1"/>
</dbReference>
<dbReference type="RefSeq" id="WP_074731875.1">
    <property type="nucleotide sequence ID" value="NZ_CACWHD010000010.1"/>
</dbReference>
<keyword evidence="4 9" id="KW-0694">RNA-binding</keyword>
<comment type="similarity">
    <text evidence="8">Belongs to the class-I aminoacyl-tRNA synthetase family. TyrS type 1 subfamily.</text>
</comment>
<feature type="short sequence motif" description="'HIGH' region" evidence="8">
    <location>
        <begin position="38"/>
        <end position="47"/>
    </location>
</feature>
<feature type="binding site" evidence="8">
    <location>
        <position position="160"/>
    </location>
    <ligand>
        <name>L-tyrosine</name>
        <dbReference type="ChEBI" id="CHEBI:58315"/>
    </ligand>
</feature>
<evidence type="ECO:0000313" key="12">
    <source>
        <dbReference type="Proteomes" id="UP000183028"/>
    </source>
</evidence>
<sequence length="408" mass="46508">MGIYEELEWRGLIKDVSSPELREKLNKGGMTFYIGTDPTGDSLHIGHFSSFLISKRLKEAGHNPILLVGGGTGLIGDPKPTAERPMITYEQVQHNFECLKKQASDIFGFEVVNNYDWYKDMNFIDFLRDYGKYFNVNYMLNKEIIKSRLDEGITYAEFSYMIMQAMDFFVLHQTRGVDMQVAGQDQWGNITAGIELTRKKTGEELYGMTMPLLTKSDGTKFGKSEGKAIWLDREKTSPYEMYQFFLNSEDEKVIDYLKFLTFLDKDEIMRLEQSNKEEPHKREAHKALAREVITFLHGADAYDEAVNISKMLFSGEIANLTYEQVKSCFASVPSVEVDEDMQILNALVKCGAASSNREARQFVKGGSVLVNGQKVTDEKFVVSKANAYGNKATVIRRGKKKYFVINHK</sequence>
<dbReference type="Pfam" id="PF00579">
    <property type="entry name" value="tRNA-synt_1b"/>
    <property type="match status" value="1"/>
</dbReference>
<dbReference type="InterPro" id="IPR001412">
    <property type="entry name" value="aa-tRNA-synth_I_CS"/>
</dbReference>
<dbReference type="PROSITE" id="PS00178">
    <property type="entry name" value="AA_TRNA_LIGASE_I"/>
    <property type="match status" value="1"/>
</dbReference>
<gene>
    <name evidence="8" type="primary">tyrS</name>
    <name evidence="11" type="ORF">SAMN04487834_10192</name>
</gene>